<dbReference type="GO" id="GO:0005737">
    <property type="term" value="C:cytoplasm"/>
    <property type="evidence" value="ECO:0007669"/>
    <property type="project" value="TreeGrafter"/>
</dbReference>
<protein>
    <recommendedName>
        <fullName evidence="2">Delta(24)-sterol reductase</fullName>
        <ecNumber evidence="2">1.3.1.72</ecNumber>
    </recommendedName>
</protein>
<feature type="domain" description="FAD-binding PCMH-type" evidence="6">
    <location>
        <begin position="53"/>
        <end position="229"/>
    </location>
</feature>
<dbReference type="InterPro" id="IPR040165">
    <property type="entry name" value="Diminuto-like"/>
</dbReference>
<evidence type="ECO:0000256" key="4">
    <source>
        <dbReference type="ARBA" id="ARBA00022989"/>
    </source>
</evidence>
<dbReference type="VEuPathDB" id="FungiDB:BTJ68_08963"/>
<accession>A0A3M7J2D7</accession>
<dbReference type="GO" id="GO:0000246">
    <property type="term" value="F:Delta24(24-1) sterol reductase activity"/>
    <property type="evidence" value="ECO:0007669"/>
    <property type="project" value="TreeGrafter"/>
</dbReference>
<gene>
    <name evidence="7" type="ORF">D0859_03959</name>
</gene>
<dbReference type="PANTHER" id="PTHR10801">
    <property type="entry name" value="24-DEHYDROCHOLESTEROL REDUCTASE"/>
    <property type="match status" value="1"/>
</dbReference>
<dbReference type="PROSITE" id="PS51387">
    <property type="entry name" value="FAD_PCMH"/>
    <property type="match status" value="1"/>
</dbReference>
<reference evidence="7 8" key="1">
    <citation type="journal article" date="2018" name="BMC Genomics">
        <title>Genomic evidence for intraspecific hybridization in a clonal and extremely halotolerant yeast.</title>
        <authorList>
            <person name="Gostincar C."/>
            <person name="Stajich J.E."/>
            <person name="Zupancic J."/>
            <person name="Zalar P."/>
            <person name="Gunde-Cimerman N."/>
        </authorList>
    </citation>
    <scope>NUCLEOTIDE SEQUENCE [LARGE SCALE GENOMIC DNA]</scope>
    <source>
        <strain evidence="7 8">EXF-120</strain>
    </source>
</reference>
<dbReference type="GO" id="GO:0071949">
    <property type="term" value="F:FAD binding"/>
    <property type="evidence" value="ECO:0007669"/>
    <property type="project" value="InterPro"/>
</dbReference>
<dbReference type="OrthoDB" id="415825at2759"/>
<sequence>MPVGAMRAVVTHAQLLSPQPPTSTSFLYSRRPTQTRTAGHSKLVWTPTRHSSTTPVSNEAMTRHRAEVQRISETVKAFHERGEKFRIYHGSTNSTRKNMMNKDSRKIVDTSKLNHVLHIDKEKQVALVEPNVPMDRLVEATLEHNLIPPVVMEFPGITVGGGYSGTSGESSSFKHGFFDRTLNSVEMVLADGSVSTLSETQNADLFRGAAGAVGTFGVTTLVELQLRPARKYVETTYHPVSSTAEAIAKTKELADPAGDLDYVDGLLFSPTSGAIITGRLVDEQPFSHPLPIQRFSSASDPWFYMHAETSITCSPDPHNPHKELIPLPEYLFRYDRGGFWVGRAAFSYFSPFVPFTRFTRWWLDDFLHTRMMYQALHSSGHTERMFVQDLAVPYDGAESFIQYSDQRLNIWPLWLCPLKQSPQPSMHPHDTRQIGRQSEGVDKEEGGGQILNIGLWGLGPPVREDFIRANRDIESKLKDLHGMRWLYAQTYHSPGEFWEDFDEGWYRNLRGKYGAEGLPDVHEKVRVGRDQATMTPSWSEWIGSFWPLPGLLGLRRAIQSRDFVKARESTWKEWVPRE</sequence>
<comment type="caution">
    <text evidence="7">The sequence shown here is derived from an EMBL/GenBank/DDBJ whole genome shotgun (WGS) entry which is preliminary data.</text>
</comment>
<dbReference type="PANTHER" id="PTHR10801:SF10">
    <property type="entry name" value="FAD BINDING DOMAIN PROTEIN (AFU_ORTHOLOGUE AFUA_6G14300)"/>
    <property type="match status" value="1"/>
</dbReference>
<organism evidence="7 8">
    <name type="scientific">Hortaea werneckii</name>
    <name type="common">Black yeast</name>
    <name type="synonym">Cladosporium werneckii</name>
    <dbReference type="NCBI Taxonomy" id="91943"/>
    <lineage>
        <taxon>Eukaryota</taxon>
        <taxon>Fungi</taxon>
        <taxon>Dikarya</taxon>
        <taxon>Ascomycota</taxon>
        <taxon>Pezizomycotina</taxon>
        <taxon>Dothideomycetes</taxon>
        <taxon>Dothideomycetidae</taxon>
        <taxon>Mycosphaerellales</taxon>
        <taxon>Teratosphaeriaceae</taxon>
        <taxon>Hortaea</taxon>
    </lineage>
</organism>
<dbReference type="Pfam" id="PF01565">
    <property type="entry name" value="FAD_binding_4"/>
    <property type="match status" value="1"/>
</dbReference>
<evidence type="ECO:0000256" key="3">
    <source>
        <dbReference type="ARBA" id="ARBA00022692"/>
    </source>
</evidence>
<evidence type="ECO:0000256" key="5">
    <source>
        <dbReference type="ARBA" id="ARBA00023136"/>
    </source>
</evidence>
<dbReference type="EMBL" id="QWIT01000084">
    <property type="protein sequence ID" value="RMZ31917.1"/>
    <property type="molecule type" value="Genomic_DNA"/>
</dbReference>
<dbReference type="InterPro" id="IPR036318">
    <property type="entry name" value="FAD-bd_PCMH-like_sf"/>
</dbReference>
<dbReference type="Gene3D" id="3.30.465.10">
    <property type="match status" value="1"/>
</dbReference>
<keyword evidence="5" id="KW-0472">Membrane</keyword>
<dbReference type="EC" id="1.3.1.72" evidence="2"/>
<dbReference type="GO" id="GO:0050614">
    <property type="term" value="F:Delta24-sterol reductase activity"/>
    <property type="evidence" value="ECO:0007669"/>
    <property type="project" value="UniProtKB-EC"/>
</dbReference>
<evidence type="ECO:0000313" key="8">
    <source>
        <dbReference type="Proteomes" id="UP000281677"/>
    </source>
</evidence>
<dbReference type="AlphaFoldDB" id="A0A3M7J2D7"/>
<dbReference type="GO" id="GO:0016020">
    <property type="term" value="C:membrane"/>
    <property type="evidence" value="ECO:0007669"/>
    <property type="project" value="UniProtKB-SubCell"/>
</dbReference>
<proteinExistence type="predicted"/>
<evidence type="ECO:0000259" key="6">
    <source>
        <dbReference type="PROSITE" id="PS51387"/>
    </source>
</evidence>
<keyword evidence="3" id="KW-0812">Transmembrane</keyword>
<evidence type="ECO:0000256" key="2">
    <source>
        <dbReference type="ARBA" id="ARBA00012405"/>
    </source>
</evidence>
<dbReference type="SUPFAM" id="SSF56176">
    <property type="entry name" value="FAD-binding/transporter-associated domain-like"/>
    <property type="match status" value="1"/>
</dbReference>
<dbReference type="InterPro" id="IPR006094">
    <property type="entry name" value="Oxid_FAD_bind_N"/>
</dbReference>
<dbReference type="FunFam" id="3.30.465.10:FF:000031">
    <property type="entry name" value="FAD binding domain protein"/>
    <property type="match status" value="1"/>
</dbReference>
<keyword evidence="4" id="KW-1133">Transmembrane helix</keyword>
<comment type="subcellular location">
    <subcellularLocation>
        <location evidence="1">Membrane</location>
        <topology evidence="1">Single-pass membrane protein</topology>
    </subcellularLocation>
</comment>
<dbReference type="InterPro" id="IPR016169">
    <property type="entry name" value="FAD-bd_PCMH_sub2"/>
</dbReference>
<evidence type="ECO:0000256" key="1">
    <source>
        <dbReference type="ARBA" id="ARBA00004167"/>
    </source>
</evidence>
<dbReference type="GO" id="GO:0008202">
    <property type="term" value="P:steroid metabolic process"/>
    <property type="evidence" value="ECO:0007669"/>
    <property type="project" value="TreeGrafter"/>
</dbReference>
<name>A0A3M7J2D7_HORWE</name>
<evidence type="ECO:0000313" key="7">
    <source>
        <dbReference type="EMBL" id="RMZ31917.1"/>
    </source>
</evidence>
<dbReference type="InterPro" id="IPR016166">
    <property type="entry name" value="FAD-bd_PCMH"/>
</dbReference>
<dbReference type="Proteomes" id="UP000281677">
    <property type="component" value="Unassembled WGS sequence"/>
</dbReference>